<gene>
    <name evidence="2" type="ORF">CW354_14780</name>
</gene>
<protein>
    <recommendedName>
        <fullName evidence="1">HTH cro/C1-type domain-containing protein</fullName>
    </recommendedName>
</protein>
<dbReference type="GO" id="GO:0003677">
    <property type="term" value="F:DNA binding"/>
    <property type="evidence" value="ECO:0007669"/>
    <property type="project" value="InterPro"/>
</dbReference>
<proteinExistence type="predicted"/>
<dbReference type="InterPro" id="IPR010982">
    <property type="entry name" value="Lambda_DNA-bd_dom_sf"/>
</dbReference>
<dbReference type="RefSeq" id="WP_104830869.1">
    <property type="nucleotide sequence ID" value="NZ_PJCH01000011.1"/>
</dbReference>
<feature type="domain" description="HTH cro/C1-type" evidence="1">
    <location>
        <begin position="13"/>
        <end position="67"/>
    </location>
</feature>
<name>A0A2S7K2M5_9PROT</name>
<dbReference type="CDD" id="cd00093">
    <property type="entry name" value="HTH_XRE"/>
    <property type="match status" value="1"/>
</dbReference>
<keyword evidence="3" id="KW-1185">Reference proteome</keyword>
<sequence>MTRIDVSYWSRTLRALRARQGMSQRDLAELLNVNQASISRWERNLDAPSLRHRRTIRDILQRALDSKQDRMLKLRVQYAAWPASLMKEGALFVETSASLAREVGVSELSCGASLYGRFGDEADALMSQWERAGIFSGDLAMTISLNRISTPEGVVYFRGMDTPHISSSGEIWCLCEIRRLTAEEYEASKAEFGGPLLPISYDALN</sequence>
<dbReference type="SUPFAM" id="SSF47413">
    <property type="entry name" value="lambda repressor-like DNA-binding domains"/>
    <property type="match status" value="1"/>
</dbReference>
<organism evidence="2 3">
    <name type="scientific">Hyphococcus luteus</name>
    <dbReference type="NCBI Taxonomy" id="2058213"/>
    <lineage>
        <taxon>Bacteria</taxon>
        <taxon>Pseudomonadati</taxon>
        <taxon>Pseudomonadota</taxon>
        <taxon>Alphaproteobacteria</taxon>
        <taxon>Parvularculales</taxon>
        <taxon>Parvularculaceae</taxon>
        <taxon>Hyphococcus</taxon>
    </lineage>
</organism>
<dbReference type="Proteomes" id="UP000239504">
    <property type="component" value="Unassembled WGS sequence"/>
</dbReference>
<reference evidence="2 3" key="1">
    <citation type="submission" date="2017-12" db="EMBL/GenBank/DDBJ databases">
        <authorList>
            <person name="Hurst M.R.H."/>
        </authorList>
    </citation>
    <scope>NUCLEOTIDE SEQUENCE [LARGE SCALE GENOMIC DNA]</scope>
    <source>
        <strain evidence="2 3">SY-3-19</strain>
    </source>
</reference>
<accession>A0A2S7K2M5</accession>
<dbReference type="InterPro" id="IPR001387">
    <property type="entry name" value="Cro/C1-type_HTH"/>
</dbReference>
<comment type="caution">
    <text evidence="2">The sequence shown here is derived from an EMBL/GenBank/DDBJ whole genome shotgun (WGS) entry which is preliminary data.</text>
</comment>
<dbReference type="OrthoDB" id="123556at2"/>
<evidence type="ECO:0000313" key="3">
    <source>
        <dbReference type="Proteomes" id="UP000239504"/>
    </source>
</evidence>
<evidence type="ECO:0000259" key="1">
    <source>
        <dbReference type="PROSITE" id="PS50943"/>
    </source>
</evidence>
<dbReference type="PROSITE" id="PS50943">
    <property type="entry name" value="HTH_CROC1"/>
    <property type="match status" value="1"/>
</dbReference>
<dbReference type="Gene3D" id="1.10.260.40">
    <property type="entry name" value="lambda repressor-like DNA-binding domains"/>
    <property type="match status" value="1"/>
</dbReference>
<dbReference type="AlphaFoldDB" id="A0A2S7K2M5"/>
<evidence type="ECO:0000313" key="2">
    <source>
        <dbReference type="EMBL" id="PQA86752.1"/>
    </source>
</evidence>
<dbReference type="EMBL" id="PJCH01000011">
    <property type="protein sequence ID" value="PQA86752.1"/>
    <property type="molecule type" value="Genomic_DNA"/>
</dbReference>
<dbReference type="SMART" id="SM00530">
    <property type="entry name" value="HTH_XRE"/>
    <property type="match status" value="1"/>
</dbReference>
<dbReference type="Pfam" id="PF01381">
    <property type="entry name" value="HTH_3"/>
    <property type="match status" value="1"/>
</dbReference>